<keyword evidence="7" id="KW-0597">Phosphoprotein</keyword>
<dbReference type="FunFam" id="3.40.1090.10:FF:000033">
    <property type="entry name" value="Neuropathy target esterase sws"/>
    <property type="match status" value="1"/>
</dbReference>
<proteinExistence type="inferred from homology"/>
<accession>A0A1A9WDC2</accession>
<keyword evidence="15 21" id="KW-0472">Membrane</keyword>
<dbReference type="CDD" id="cd00038">
    <property type="entry name" value="CAP_ED"/>
    <property type="match status" value="3"/>
</dbReference>
<evidence type="ECO:0000256" key="10">
    <source>
        <dbReference type="ARBA" id="ARBA00022824"/>
    </source>
</evidence>
<dbReference type="FunFam" id="2.60.120.10:FF:000010">
    <property type="entry name" value="neuropathy target esterase isoform X1"/>
    <property type="match status" value="1"/>
</dbReference>
<dbReference type="Gene3D" id="2.60.120.10">
    <property type="entry name" value="Jelly Rolls"/>
    <property type="match status" value="3"/>
</dbReference>
<dbReference type="SUPFAM" id="SSF52151">
    <property type="entry name" value="FabD/lysophospholipase-like"/>
    <property type="match status" value="2"/>
</dbReference>
<feature type="domain" description="Cyclic nucleotide-binding" evidence="22">
    <location>
        <begin position="172"/>
        <end position="299"/>
    </location>
</feature>
<dbReference type="SUPFAM" id="SSF51206">
    <property type="entry name" value="cAMP-binding domain-like"/>
    <property type="match status" value="3"/>
</dbReference>
<evidence type="ECO:0000256" key="7">
    <source>
        <dbReference type="ARBA" id="ARBA00022553"/>
    </source>
</evidence>
<dbReference type="Pfam" id="PF01734">
    <property type="entry name" value="Patatin"/>
    <property type="match status" value="1"/>
</dbReference>
<dbReference type="Proteomes" id="UP000091820">
    <property type="component" value="Unassembled WGS sequence"/>
</dbReference>
<evidence type="ECO:0000256" key="17">
    <source>
        <dbReference type="ARBA" id="ARBA00030862"/>
    </source>
</evidence>
<evidence type="ECO:0000256" key="1">
    <source>
        <dbReference type="ARBA" id="ARBA00004115"/>
    </source>
</evidence>
<evidence type="ECO:0000256" key="19">
    <source>
        <dbReference type="PROSITE-ProRule" id="PRU01161"/>
    </source>
</evidence>
<evidence type="ECO:0000256" key="21">
    <source>
        <dbReference type="SAM" id="Phobius"/>
    </source>
</evidence>
<dbReference type="PROSITE" id="PS51635">
    <property type="entry name" value="PNPLA"/>
    <property type="match status" value="1"/>
</dbReference>
<dbReference type="InterPro" id="IPR016035">
    <property type="entry name" value="Acyl_Trfase/lysoPLipase"/>
</dbReference>
<comment type="function">
    <text evidence="16">Phospholipase B that deacylates intracellular phosphatidylcholine (PtdCho), generating glycerophosphocholine (GroPtdCho). This deacylation occurs at both sn-2 and sn-1 positions of PtdCho. Its specific chemical modification by certain organophosphorus (OP) compounds leads to distal axonopathy. Plays a role in the signaling mechanism between neurons and glia that regulates glia wrapping during development of the adult brain. Essential for membrane lipid homeostasis and cell survival in both neurons and glia of the adult brain.</text>
</comment>
<dbReference type="Pfam" id="PF24179">
    <property type="entry name" value="NTE_Ploop"/>
    <property type="match status" value="1"/>
</dbReference>
<dbReference type="GO" id="GO:0046470">
    <property type="term" value="P:phosphatidylcholine metabolic process"/>
    <property type="evidence" value="ECO:0007669"/>
    <property type="project" value="InterPro"/>
</dbReference>
<protein>
    <recommendedName>
        <fullName evidence="5">Neuropathy target esterase sws</fullName>
        <ecNumber evidence="4">3.1.1.5</ecNumber>
    </recommendedName>
    <alternativeName>
        <fullName evidence="17">Swiss cheese</fullName>
    </alternativeName>
</protein>
<evidence type="ECO:0000256" key="14">
    <source>
        <dbReference type="ARBA" id="ARBA00023098"/>
    </source>
</evidence>
<evidence type="ECO:0000256" key="6">
    <source>
        <dbReference type="ARBA" id="ARBA00022473"/>
    </source>
</evidence>
<dbReference type="PROSITE" id="PS50042">
    <property type="entry name" value="CNMP_BINDING_3"/>
    <property type="match status" value="3"/>
</dbReference>
<evidence type="ECO:0000256" key="8">
    <source>
        <dbReference type="ARBA" id="ARBA00022692"/>
    </source>
</evidence>
<reference evidence="25" key="1">
    <citation type="submission" date="2014-03" db="EMBL/GenBank/DDBJ databases">
        <authorList>
            <person name="Aksoy S."/>
            <person name="Warren W."/>
            <person name="Wilson R.K."/>
        </authorList>
    </citation>
    <scope>NUCLEOTIDE SEQUENCE [LARGE SCALE GENOMIC DNA]</scope>
    <source>
        <strain evidence="25">IAEA</strain>
    </source>
</reference>
<feature type="active site" description="Proton acceptor" evidence="19">
    <location>
        <position position="1050"/>
    </location>
</feature>
<feature type="short sequence motif" description="GXSXG" evidence="19">
    <location>
        <begin position="928"/>
        <end position="932"/>
    </location>
</feature>
<name>A0A1A9WDC2_9MUSC</name>
<dbReference type="GO" id="GO:0007399">
    <property type="term" value="P:nervous system development"/>
    <property type="evidence" value="ECO:0007669"/>
    <property type="project" value="UniProtKB-KW"/>
</dbReference>
<dbReference type="GO" id="GO:0005789">
    <property type="term" value="C:endoplasmic reticulum membrane"/>
    <property type="evidence" value="ECO:0007669"/>
    <property type="project" value="UniProtKB-SubCell"/>
</dbReference>
<dbReference type="InterPro" id="IPR056556">
    <property type="entry name" value="NTE1_P-loop_dom"/>
</dbReference>
<evidence type="ECO:0000259" key="22">
    <source>
        <dbReference type="PROSITE" id="PS50042"/>
    </source>
</evidence>
<keyword evidence="10" id="KW-0256">Endoplasmic reticulum</keyword>
<dbReference type="EnsemblMetazoa" id="GBRI015487-RA">
    <property type="protein sequence ID" value="GBRI015487-PA"/>
    <property type="gene ID" value="GBRI015487"/>
</dbReference>
<evidence type="ECO:0000256" key="20">
    <source>
        <dbReference type="SAM" id="MobiDB-lite"/>
    </source>
</evidence>
<dbReference type="EC" id="3.1.1.5" evidence="4"/>
<evidence type="ECO:0000256" key="12">
    <source>
        <dbReference type="ARBA" id="ARBA00022963"/>
    </source>
</evidence>
<dbReference type="Gene3D" id="3.40.1090.10">
    <property type="entry name" value="Cytosolic phospholipase A2 catalytic domain"/>
    <property type="match status" value="2"/>
</dbReference>
<sequence>MDIVALIKAYNPDYGAAFSDAWWTIINMEIKTALALYCAIGLLTFILIICYIFYKRSQRDKEREKILFAQSSMATAGGDMRGLRFRKRDKMLFYGRRMLRKVKNVSGQMYGGQGRKRKAVMRFAKRLLQLRRENIPLQMRTVEPPAEYLEETMEGSDRVPPDALYMLQSIRIFGHFEKPIFLKLCKHTEVLTLEPGDYLFKITDADDSVFIVQSGLVNVSISNADGSTLSLKTVRKGESVTSLLSFVDVLSGNSSYYKTVTAKAMEKSIVIRLPMQAFQEVFDENPDIMIRVIQVIMIRLQRVLFTALRNYLGLNSELVQNHMRPKKNQNAPANIVQQQNQPKSSPGHRRNDSTSAQVHTLSEMTIPPPDMLVDLAYEYPNSSTHSNVNTGSLSTRKYSMIPAECLVNASSFDMQLVYDSAVESFLKELGLNEDDRLLLEQLVEVKEIDADVTLITEGDSENVCIFFVMMGCLTVHQVASNHVRVVKSDKPEVFIHHVHPGEIVGALAVLTGEASAYTIKSLFNSRVAVLTRSAIYQLMRERPKIVLDLGNSVVRRLSPLVRQCDYALDWIFLESGRAVYRQDEMSDSTYIVLSGRMRSVITQVNGKKEIVGEYGKGDLVGIIEMITETGRTTTVMAVRDSELAKLPEGLFNAIKLRYPIVVTKLISLLSHRILGTMQTRTGSTAAPLEANPVTHKYSTVALVPVNEEVPLTAFTFELFHSLCAIGPTLRLTSEVIRKQLGVQIFEQSNEYRLTSWLAQQEDRNTITLYQCDASLSAWTQRCMRQADVILIVGLGDGPSSVGKFEREIDRLAMRTQKELVLLYSETDSSKPLNTLQWLNVRPWVTKHHHIQCVKRMFSRKSQYRINDLYSRVLMSEPNMHSDFSRLARWLTGNSIGLVLGGGGARGAAHIGMLKAIQEAGIPIDMVGGVSIGALMGALWCAERNITTVTQQAREWCKKMTKWFLQLLDLTYPITSMFSGREFNKTIRDTIGEVSIEDLWIPFFTLTTDITASCRRIHTNGSLWRYVRSSMSLSGYMPPLCDPKDGHLLLDGGYINNLPGHLWRYIRASMSIAGVLPPFCDYKDGHLLLDGCYINNVPADVMHKLGAAHIIAIDVGSQDDTDLTNYGDDLSGWWLLYKKWNPFTTPVRVPDLPDIQSRLAYVSCVRQLEEVKNSDYCEYIRPPIDKYKTLAFGSFDEIRDVGYVYGKNYFENMAKAGRLGRFNQWFNKDPPTKDYHTLREYSFIDLAQIVCKLPETYVDPQQFQMSYVYSEDEDYDGYISEPSTYNRNQIKMKRTGTSLSLSENEMDSDIELDLTLDLRNNQNKGLIPISRSKISIDTIDGQLSYNKSVTLIRDTSKHHRSSLERGNDTPEQQHHQQQQQQQDQQQQQQQDQQRNGTEIGSTNQGQS</sequence>
<evidence type="ECO:0000259" key="23">
    <source>
        <dbReference type="PROSITE" id="PS51635"/>
    </source>
</evidence>
<comment type="subcellular location">
    <subcellularLocation>
        <location evidence="1">Endoplasmic reticulum membrane</location>
        <topology evidence="1">Single-pass type I membrane protein</topology>
    </subcellularLocation>
</comment>
<feature type="compositionally biased region" description="Polar residues" evidence="20">
    <location>
        <begin position="1393"/>
        <end position="1406"/>
    </location>
</feature>
<feature type="transmembrane region" description="Helical" evidence="21">
    <location>
        <begin position="34"/>
        <end position="54"/>
    </location>
</feature>
<dbReference type="FunFam" id="3.40.1090.10:FF:000022">
    <property type="entry name" value="Neuropathy target esterase sws"/>
    <property type="match status" value="1"/>
</dbReference>
<evidence type="ECO:0000256" key="18">
    <source>
        <dbReference type="ARBA" id="ARBA00049531"/>
    </source>
</evidence>
<dbReference type="VEuPathDB" id="VectorBase:GBRI015487"/>
<dbReference type="InterPro" id="IPR000595">
    <property type="entry name" value="cNMP-bd_dom"/>
</dbReference>
<keyword evidence="11" id="KW-0524">Neurogenesis</keyword>
<dbReference type="GO" id="GO:0016042">
    <property type="term" value="P:lipid catabolic process"/>
    <property type="evidence" value="ECO:0007669"/>
    <property type="project" value="UniProtKB-UniRule"/>
</dbReference>
<evidence type="ECO:0000256" key="2">
    <source>
        <dbReference type="ARBA" id="ARBA00006636"/>
    </source>
</evidence>
<dbReference type="FunFam" id="2.60.120.10:FF:000135">
    <property type="entry name" value="Neuropathy target esterase sws"/>
    <property type="match status" value="1"/>
</dbReference>
<evidence type="ECO:0000256" key="9">
    <source>
        <dbReference type="ARBA" id="ARBA00022801"/>
    </source>
</evidence>
<evidence type="ECO:0000256" key="13">
    <source>
        <dbReference type="ARBA" id="ARBA00022989"/>
    </source>
</evidence>
<feature type="region of interest" description="Disordered" evidence="20">
    <location>
        <begin position="336"/>
        <end position="358"/>
    </location>
</feature>
<feature type="compositionally biased region" description="Basic and acidic residues" evidence="20">
    <location>
        <begin position="1360"/>
        <end position="1373"/>
    </location>
</feature>
<dbReference type="SMART" id="SM00100">
    <property type="entry name" value="cNMP"/>
    <property type="match status" value="3"/>
</dbReference>
<reference evidence="24" key="2">
    <citation type="submission" date="2020-05" db="UniProtKB">
        <authorList>
            <consortium name="EnsemblMetazoa"/>
        </authorList>
    </citation>
    <scope>IDENTIFICATION</scope>
    <source>
        <strain evidence="24">IAEA</strain>
    </source>
</reference>
<keyword evidence="25" id="KW-1185">Reference proteome</keyword>
<evidence type="ECO:0000256" key="16">
    <source>
        <dbReference type="ARBA" id="ARBA00025020"/>
    </source>
</evidence>
<evidence type="ECO:0000256" key="15">
    <source>
        <dbReference type="ARBA" id="ARBA00023136"/>
    </source>
</evidence>
<keyword evidence="14 19" id="KW-0443">Lipid metabolism</keyword>
<evidence type="ECO:0000313" key="24">
    <source>
        <dbReference type="EnsemblMetazoa" id="GBRI015487-PA"/>
    </source>
</evidence>
<feature type="active site" description="Nucleophile" evidence="19">
    <location>
        <position position="930"/>
    </location>
</feature>
<dbReference type="Pfam" id="PF00027">
    <property type="entry name" value="cNMP_binding"/>
    <property type="match status" value="3"/>
</dbReference>
<feature type="domain" description="Cyclic nucleotide-binding" evidence="22">
    <location>
        <begin position="545"/>
        <end position="672"/>
    </location>
</feature>
<organism evidence="24 25">
    <name type="scientific">Glossina brevipalpis</name>
    <dbReference type="NCBI Taxonomy" id="37001"/>
    <lineage>
        <taxon>Eukaryota</taxon>
        <taxon>Metazoa</taxon>
        <taxon>Ecdysozoa</taxon>
        <taxon>Arthropoda</taxon>
        <taxon>Hexapoda</taxon>
        <taxon>Insecta</taxon>
        <taxon>Pterygota</taxon>
        <taxon>Neoptera</taxon>
        <taxon>Endopterygota</taxon>
        <taxon>Diptera</taxon>
        <taxon>Brachycera</taxon>
        <taxon>Muscomorpha</taxon>
        <taxon>Hippoboscoidea</taxon>
        <taxon>Glossinidae</taxon>
        <taxon>Glossina</taxon>
    </lineage>
</organism>
<evidence type="ECO:0000313" key="25">
    <source>
        <dbReference type="Proteomes" id="UP000091820"/>
    </source>
</evidence>
<feature type="domain" description="PNPLA" evidence="23">
    <location>
        <begin position="897"/>
        <end position="1063"/>
    </location>
</feature>
<evidence type="ECO:0000256" key="4">
    <source>
        <dbReference type="ARBA" id="ARBA00013274"/>
    </source>
</evidence>
<dbReference type="GO" id="GO:0004622">
    <property type="term" value="F:phosphatidylcholine lysophospholipase activity"/>
    <property type="evidence" value="ECO:0007669"/>
    <property type="project" value="UniProtKB-EC"/>
</dbReference>
<dbReference type="STRING" id="37001.A0A1A9WDC2"/>
<dbReference type="InterPro" id="IPR050301">
    <property type="entry name" value="NTE"/>
</dbReference>
<feature type="short sequence motif" description="DGA/G" evidence="19">
    <location>
        <begin position="1050"/>
        <end position="1052"/>
    </location>
</feature>
<feature type="compositionally biased region" description="Low complexity" evidence="20">
    <location>
        <begin position="1374"/>
        <end position="1392"/>
    </location>
</feature>
<keyword evidence="8 21" id="KW-0812">Transmembrane</keyword>
<dbReference type="InterPro" id="IPR014710">
    <property type="entry name" value="RmlC-like_jellyroll"/>
</dbReference>
<evidence type="ECO:0000256" key="5">
    <source>
        <dbReference type="ARBA" id="ARBA00019369"/>
    </source>
</evidence>
<keyword evidence="12 19" id="KW-0442">Lipid degradation</keyword>
<dbReference type="InterPro" id="IPR018490">
    <property type="entry name" value="cNMP-bd_dom_sf"/>
</dbReference>
<feature type="domain" description="Cyclic nucleotide-binding" evidence="22">
    <location>
        <begin position="465"/>
        <end position="539"/>
    </location>
</feature>
<dbReference type="InterPro" id="IPR002641">
    <property type="entry name" value="PNPLA_dom"/>
</dbReference>
<comment type="similarity">
    <text evidence="2">Belongs to the NTE family.</text>
</comment>
<keyword evidence="9 19" id="KW-0378">Hydrolase</keyword>
<dbReference type="InterPro" id="IPR001423">
    <property type="entry name" value="LysoPLipase_patatin_CS"/>
</dbReference>
<evidence type="ECO:0000256" key="3">
    <source>
        <dbReference type="ARBA" id="ARBA00011476"/>
    </source>
</evidence>
<comment type="catalytic activity">
    <reaction evidence="18">
        <text>a 1-acyl-sn-glycero-3-phosphocholine + H2O = sn-glycerol 3-phosphocholine + a fatty acid + H(+)</text>
        <dbReference type="Rhea" id="RHEA:15177"/>
        <dbReference type="ChEBI" id="CHEBI:15377"/>
        <dbReference type="ChEBI" id="CHEBI:15378"/>
        <dbReference type="ChEBI" id="CHEBI:16870"/>
        <dbReference type="ChEBI" id="CHEBI:28868"/>
        <dbReference type="ChEBI" id="CHEBI:58168"/>
        <dbReference type="EC" id="3.1.1.5"/>
    </reaction>
</comment>
<dbReference type="FunFam" id="2.60.120.10:FF:000122">
    <property type="entry name" value="Neuropathy target esterase sws"/>
    <property type="match status" value="1"/>
</dbReference>
<keyword evidence="13 21" id="KW-1133">Transmembrane helix</keyword>
<feature type="region of interest" description="Disordered" evidence="20">
    <location>
        <begin position="1354"/>
        <end position="1406"/>
    </location>
</feature>
<keyword evidence="6" id="KW-0217">Developmental protein</keyword>
<feature type="short sequence motif" description="GXGXXG" evidence="19">
    <location>
        <begin position="901"/>
        <end position="906"/>
    </location>
</feature>
<comment type="subunit">
    <text evidence="3">Interacts with Pka-C3; interaction inhibits the catalytic function of Pka-C3 and the esterase activity of sws.</text>
</comment>
<dbReference type="CDD" id="cd07225">
    <property type="entry name" value="Pat_PNPLA6_PNPLA7"/>
    <property type="match status" value="1"/>
</dbReference>
<evidence type="ECO:0000256" key="11">
    <source>
        <dbReference type="ARBA" id="ARBA00022902"/>
    </source>
</evidence>
<dbReference type="PROSITE" id="PS01237">
    <property type="entry name" value="UPF0028"/>
    <property type="match status" value="1"/>
</dbReference>
<dbReference type="PANTHER" id="PTHR14226:SF29">
    <property type="entry name" value="NEUROPATHY TARGET ESTERASE SWS"/>
    <property type="match status" value="1"/>
</dbReference>
<dbReference type="PANTHER" id="PTHR14226">
    <property type="entry name" value="NEUROPATHY TARGET ESTERASE/SWISS CHEESE D.MELANOGASTER"/>
    <property type="match status" value="1"/>
</dbReference>